<reference evidence="2 3" key="1">
    <citation type="journal article" date="2014" name="Syst. Appl. Microbiol.">
        <title>Evidence for the existence of two new members of the family Chlamydiaceae and proposal of Chlamydia avium sp. nov. and Chlamydia gallinacea sp. nov.</title>
        <authorList>
            <person name="Sachse K."/>
            <person name="Laroucau K."/>
            <person name="Riege K."/>
            <person name="Wehner S."/>
            <person name="Dilcher M."/>
            <person name="Creasy H.H."/>
            <person name="Weidmann M."/>
            <person name="Myers G."/>
            <person name="Vorimore F."/>
            <person name="Vicari N."/>
            <person name="Magnino S."/>
            <person name="Liebler-Tenorio E."/>
            <person name="Ruettger A."/>
            <person name="Bavoil P.M."/>
            <person name="Hufert F.T."/>
            <person name="Rossello-Mora R."/>
            <person name="Marz M."/>
        </authorList>
    </citation>
    <scope>NUCLEOTIDE SEQUENCE [LARGE SCALE GENOMIC DNA]</scope>
    <source>
        <strain evidence="2 3">10DC88</strain>
    </source>
</reference>
<keyword evidence="1" id="KW-0812">Transmembrane</keyword>
<name>W8JGK0_9CHLA</name>
<dbReference type="KEGG" id="cav:M832_04450"/>
<sequence length="454" mass="51878">MGSKWIGSKLYSEASSHLKNTNKNPLARGYGKNDRFFSRFFIRNWLRKIVSLGFAIIIWILVGQTVTVTRTLNNISVRIIDLSPEQTVLGLKNNGLLDKQVSLTITGNKNIVHDLSPTNLEVVISAAGHTESWIAAIDKYNLVSLDGETNIRRDIQSVSADDIFIRLTQYITEDITVTITTPVGSPPKGYEYLDVWPKYLVQKVSGPKEYVNALKEQGLELTFNLNKVSFEELERNRIAQGNHDEIIFPIPQEWKKILIPFGNTSTYEQLNDPQADFLRLLFLKQEFIPLNLNLPVLLFFPVKYSHIFNPLAYHLEPSPPIILNQGIYQINIPLYVKDVSKLFLDVVKNNIALTIVMAPPHNNNSVNWAIEFIDEKTLEDTFVKAIIAQEHGILHDFSLIDETGIRHRFREYLRKISLFGKDGSPLHLSAEISHNKVIIHSKITENTKFHKKER</sequence>
<dbReference type="AlphaFoldDB" id="W8JGK0"/>
<feature type="transmembrane region" description="Helical" evidence="1">
    <location>
        <begin position="45"/>
        <end position="62"/>
    </location>
</feature>
<dbReference type="eggNOG" id="COG1624">
    <property type="taxonomic scope" value="Bacteria"/>
</dbReference>
<accession>W8JGK0</accession>
<gene>
    <name evidence="2" type="ORF">M832_04450</name>
</gene>
<dbReference type="EMBL" id="CP006571">
    <property type="protein sequence ID" value="AHK63310.1"/>
    <property type="molecule type" value="Genomic_DNA"/>
</dbReference>
<evidence type="ECO:0000313" key="3">
    <source>
        <dbReference type="Proteomes" id="UP000019433"/>
    </source>
</evidence>
<evidence type="ECO:0000313" key="2">
    <source>
        <dbReference type="EMBL" id="AHK63310.1"/>
    </source>
</evidence>
<dbReference type="Proteomes" id="UP000019433">
    <property type="component" value="Chromosome"/>
</dbReference>
<evidence type="ECO:0000256" key="1">
    <source>
        <dbReference type="SAM" id="Phobius"/>
    </source>
</evidence>
<proteinExistence type="predicted"/>
<organism evidence="2 3">
    <name type="scientific">Chlamydia avium 10DC88</name>
    <dbReference type="NCBI Taxonomy" id="1229831"/>
    <lineage>
        <taxon>Bacteria</taxon>
        <taxon>Pseudomonadati</taxon>
        <taxon>Chlamydiota</taxon>
        <taxon>Chlamydiia</taxon>
        <taxon>Chlamydiales</taxon>
        <taxon>Chlamydiaceae</taxon>
        <taxon>Chlamydia/Chlamydophila group</taxon>
        <taxon>Chlamydia</taxon>
    </lineage>
</organism>
<protein>
    <submittedName>
        <fullName evidence="2">Conserved membrane protein</fullName>
    </submittedName>
</protein>
<keyword evidence="1" id="KW-0472">Membrane</keyword>
<dbReference type="PATRIC" id="fig|1229831.3.peg.452"/>
<dbReference type="HOGENOM" id="CLU_682765_0_0_0"/>
<dbReference type="STRING" id="1229831.M832_04450"/>
<keyword evidence="1" id="KW-1133">Transmembrane helix</keyword>